<dbReference type="EMBL" id="VXIV02000100">
    <property type="protein sequence ID" value="KAF6040796.1"/>
    <property type="molecule type" value="Genomic_DNA"/>
</dbReference>
<evidence type="ECO:0000256" key="9">
    <source>
        <dbReference type="ARBA" id="ARBA00023201"/>
    </source>
</evidence>
<dbReference type="AlphaFoldDB" id="A0A7J7KRG6"/>
<keyword evidence="13" id="KW-1185">Reference proteome</keyword>
<dbReference type="PRINTS" id="PR01078">
    <property type="entry name" value="AMINACHANNEL"/>
</dbReference>
<evidence type="ECO:0000256" key="1">
    <source>
        <dbReference type="ARBA" id="ARBA00004141"/>
    </source>
</evidence>
<gene>
    <name evidence="12" type="ORF">EB796_000880</name>
</gene>
<dbReference type="GO" id="GO:0005272">
    <property type="term" value="F:sodium channel activity"/>
    <property type="evidence" value="ECO:0007669"/>
    <property type="project" value="UniProtKB-KW"/>
</dbReference>
<dbReference type="Proteomes" id="UP000593567">
    <property type="component" value="Unassembled WGS sequence"/>
</dbReference>
<keyword evidence="3 11" id="KW-0894">Sodium channel</keyword>
<keyword evidence="6" id="KW-0915">Sodium</keyword>
<evidence type="ECO:0000256" key="10">
    <source>
        <dbReference type="ARBA" id="ARBA00023303"/>
    </source>
</evidence>
<dbReference type="Pfam" id="PF00858">
    <property type="entry name" value="ASC"/>
    <property type="match status" value="1"/>
</dbReference>
<evidence type="ECO:0000256" key="8">
    <source>
        <dbReference type="ARBA" id="ARBA00023136"/>
    </source>
</evidence>
<evidence type="ECO:0000256" key="2">
    <source>
        <dbReference type="ARBA" id="ARBA00022448"/>
    </source>
</evidence>
<keyword evidence="10 11" id="KW-0407">Ion channel</keyword>
<protein>
    <submittedName>
        <fullName evidence="12">Uncharacterized protein</fullName>
    </submittedName>
</protein>
<evidence type="ECO:0000256" key="5">
    <source>
        <dbReference type="ARBA" id="ARBA00022989"/>
    </source>
</evidence>
<comment type="caution">
    <text evidence="12">The sequence shown here is derived from an EMBL/GenBank/DDBJ whole genome shotgun (WGS) entry which is preliminary data.</text>
</comment>
<reference evidence="12" key="1">
    <citation type="submission" date="2020-06" db="EMBL/GenBank/DDBJ databases">
        <title>Draft genome of Bugula neritina, a colonial animal packing powerful symbionts and potential medicines.</title>
        <authorList>
            <person name="Rayko M."/>
        </authorList>
    </citation>
    <scope>NUCLEOTIDE SEQUENCE [LARGE SCALE GENOMIC DNA]</scope>
    <source>
        <strain evidence="12">Kwan_BN1</strain>
    </source>
</reference>
<dbReference type="Gene3D" id="1.10.287.770">
    <property type="entry name" value="YojJ-like"/>
    <property type="match status" value="1"/>
</dbReference>
<evidence type="ECO:0000313" key="13">
    <source>
        <dbReference type="Proteomes" id="UP000593567"/>
    </source>
</evidence>
<proteinExistence type="inferred from homology"/>
<keyword evidence="7 11" id="KW-0406">Ion transport</keyword>
<keyword evidence="8" id="KW-0472">Membrane</keyword>
<name>A0A7J7KRG6_BUGNE</name>
<keyword evidence="2 11" id="KW-0813">Transport</keyword>
<evidence type="ECO:0000313" key="12">
    <source>
        <dbReference type="EMBL" id="KAF6040796.1"/>
    </source>
</evidence>
<sequence length="116" mass="13433">MPALFDELQKNYELYDSISVPIQENLLQVMVFYDKIAVTESVQEPKVSDFQFVSDLGGSLGLWVGWSMLTVFEFMELGIDLLVLCCVKLRISQNDRRTHPQKIDVQQQMISTNHKY</sequence>
<comment type="subcellular location">
    <subcellularLocation>
        <location evidence="1">Membrane</location>
        <topology evidence="1">Multi-pass membrane protein</topology>
    </subcellularLocation>
</comment>
<evidence type="ECO:0000256" key="11">
    <source>
        <dbReference type="RuleBase" id="RU000679"/>
    </source>
</evidence>
<keyword evidence="4 11" id="KW-0812">Transmembrane</keyword>
<comment type="similarity">
    <text evidence="11">Belongs to the amiloride-sensitive sodium channel (TC 1.A.6) family.</text>
</comment>
<keyword evidence="5" id="KW-1133">Transmembrane helix</keyword>
<organism evidence="12 13">
    <name type="scientific">Bugula neritina</name>
    <name type="common">Brown bryozoan</name>
    <name type="synonym">Sertularia neritina</name>
    <dbReference type="NCBI Taxonomy" id="10212"/>
    <lineage>
        <taxon>Eukaryota</taxon>
        <taxon>Metazoa</taxon>
        <taxon>Spiralia</taxon>
        <taxon>Lophotrochozoa</taxon>
        <taxon>Bryozoa</taxon>
        <taxon>Gymnolaemata</taxon>
        <taxon>Cheilostomatida</taxon>
        <taxon>Flustrina</taxon>
        <taxon>Buguloidea</taxon>
        <taxon>Bugulidae</taxon>
        <taxon>Bugula</taxon>
    </lineage>
</organism>
<keyword evidence="9 11" id="KW-0739">Sodium transport</keyword>
<evidence type="ECO:0000256" key="3">
    <source>
        <dbReference type="ARBA" id="ARBA00022461"/>
    </source>
</evidence>
<dbReference type="OrthoDB" id="6021021at2759"/>
<dbReference type="InterPro" id="IPR001873">
    <property type="entry name" value="ENaC"/>
</dbReference>
<evidence type="ECO:0000256" key="6">
    <source>
        <dbReference type="ARBA" id="ARBA00023053"/>
    </source>
</evidence>
<evidence type="ECO:0000256" key="4">
    <source>
        <dbReference type="ARBA" id="ARBA00022692"/>
    </source>
</evidence>
<accession>A0A7J7KRG6</accession>
<evidence type="ECO:0000256" key="7">
    <source>
        <dbReference type="ARBA" id="ARBA00023065"/>
    </source>
</evidence>
<dbReference type="GO" id="GO:0016020">
    <property type="term" value="C:membrane"/>
    <property type="evidence" value="ECO:0007669"/>
    <property type="project" value="UniProtKB-SubCell"/>
</dbReference>